<dbReference type="Pfam" id="PF10294">
    <property type="entry name" value="Methyltransf_16"/>
    <property type="match status" value="2"/>
</dbReference>
<dbReference type="OrthoDB" id="194386at2759"/>
<dbReference type="GO" id="GO:0032991">
    <property type="term" value="C:protein-containing complex"/>
    <property type="evidence" value="ECO:0007669"/>
    <property type="project" value="TreeGrafter"/>
</dbReference>
<accession>A0A9P0B517</accession>
<sequence>MSDFKKIRKQFLCAVPLNQINLIDLLKDVSAKNQEQLIKDTVDDELVLKRPIAINYQKAFVKEVMNIFEKQNSVIDDSVYEAYGRLVALPSENLYFKHYLNDFGDIVSLMENVNLISDGTTGLRTWQAAVAFSEWSLQNCNDFADQSVLELGSGIGLTGLTIVNHCGPKKFYFSDCHPSVLSTLCDNVTLNLNPLEPEKKQDYRNKIEDNEVFLMQGDFVNLNSIVVPVGVLNISWEKFDEKTCKKIGNIDKVIATDIVYDSDLFEPLFHALNTLAEYCRVKEFIFCCTERNKETLNSFLMQLLERNFMILHEIQVPKEQHFVWSNETPIRIHAFMKK</sequence>
<proteinExistence type="predicted"/>
<reference evidence="1" key="1">
    <citation type="submission" date="2021-12" db="EMBL/GenBank/DDBJ databases">
        <authorList>
            <person name="King R."/>
        </authorList>
    </citation>
    <scope>NUCLEOTIDE SEQUENCE</scope>
</reference>
<dbReference type="InterPro" id="IPR029063">
    <property type="entry name" value="SAM-dependent_MTases_sf"/>
</dbReference>
<dbReference type="InterPro" id="IPR019410">
    <property type="entry name" value="Methyltransf_16"/>
</dbReference>
<keyword evidence="2" id="KW-1185">Reference proteome</keyword>
<evidence type="ECO:0000313" key="1">
    <source>
        <dbReference type="EMBL" id="CAH0554386.1"/>
    </source>
</evidence>
<dbReference type="PANTHER" id="PTHR14614">
    <property type="entry name" value="HEPATOCELLULAR CARCINOMA-ASSOCIATED ANTIGEN"/>
    <property type="match status" value="1"/>
</dbReference>
<dbReference type="EMBL" id="OV121135">
    <property type="protein sequence ID" value="CAH0554386.1"/>
    <property type="molecule type" value="Genomic_DNA"/>
</dbReference>
<dbReference type="AlphaFoldDB" id="A0A9P0B517"/>
<protein>
    <recommendedName>
        <fullName evidence="3">FAM86 N-terminal domain-containing protein</fullName>
    </recommendedName>
</protein>
<dbReference type="SUPFAM" id="SSF53335">
    <property type="entry name" value="S-adenosyl-L-methionine-dependent methyltransferases"/>
    <property type="match status" value="1"/>
</dbReference>
<evidence type="ECO:0000313" key="2">
    <source>
        <dbReference type="Proteomes" id="UP001154078"/>
    </source>
</evidence>
<organism evidence="1 2">
    <name type="scientific">Brassicogethes aeneus</name>
    <name type="common">Rape pollen beetle</name>
    <name type="synonym">Meligethes aeneus</name>
    <dbReference type="NCBI Taxonomy" id="1431903"/>
    <lineage>
        <taxon>Eukaryota</taxon>
        <taxon>Metazoa</taxon>
        <taxon>Ecdysozoa</taxon>
        <taxon>Arthropoda</taxon>
        <taxon>Hexapoda</taxon>
        <taxon>Insecta</taxon>
        <taxon>Pterygota</taxon>
        <taxon>Neoptera</taxon>
        <taxon>Endopterygota</taxon>
        <taxon>Coleoptera</taxon>
        <taxon>Polyphaga</taxon>
        <taxon>Cucujiformia</taxon>
        <taxon>Nitidulidae</taxon>
        <taxon>Meligethinae</taxon>
        <taxon>Brassicogethes</taxon>
    </lineage>
</organism>
<gene>
    <name evidence="1" type="ORF">MELIAE_LOCUS5987</name>
</gene>
<dbReference type="Gene3D" id="3.40.50.150">
    <property type="entry name" value="Vaccinia Virus protein VP39"/>
    <property type="match status" value="1"/>
</dbReference>
<evidence type="ECO:0008006" key="3">
    <source>
        <dbReference type="Google" id="ProtNLM"/>
    </source>
</evidence>
<dbReference type="Proteomes" id="UP001154078">
    <property type="component" value="Chromosome 4"/>
</dbReference>
<name>A0A9P0B517_BRAAE</name>
<dbReference type="PANTHER" id="PTHR14614:SF130">
    <property type="entry name" value="PROTEIN-LYSINE N-METHYLTRANSFERASE EEF2KMT"/>
    <property type="match status" value="1"/>
</dbReference>